<dbReference type="InterPro" id="IPR016163">
    <property type="entry name" value="Ald_DH_C"/>
</dbReference>
<dbReference type="FunFam" id="3.40.309.10:FF:000012">
    <property type="entry name" value="Betaine aldehyde dehydrogenase"/>
    <property type="match status" value="1"/>
</dbReference>
<dbReference type="InterPro" id="IPR016162">
    <property type="entry name" value="Ald_DH_N"/>
</dbReference>
<evidence type="ECO:0000256" key="5">
    <source>
        <dbReference type="SAM" id="Coils"/>
    </source>
</evidence>
<evidence type="ECO:0000313" key="8">
    <source>
        <dbReference type="Proteomes" id="UP000255165"/>
    </source>
</evidence>
<dbReference type="FunFam" id="3.40.605.10:FF:000007">
    <property type="entry name" value="NAD/NADP-dependent betaine aldehyde dehydrogenase"/>
    <property type="match status" value="1"/>
</dbReference>
<organism evidence="7 8">
    <name type="scientific">Cupriavidus lacunae</name>
    <dbReference type="NCBI Taxonomy" id="2666307"/>
    <lineage>
        <taxon>Bacteria</taxon>
        <taxon>Pseudomonadati</taxon>
        <taxon>Pseudomonadota</taxon>
        <taxon>Betaproteobacteria</taxon>
        <taxon>Burkholderiales</taxon>
        <taxon>Burkholderiaceae</taxon>
        <taxon>Cupriavidus</taxon>
    </lineage>
</organism>
<keyword evidence="8" id="KW-1185">Reference proteome</keyword>
<dbReference type="InterPro" id="IPR029510">
    <property type="entry name" value="Ald_DH_CS_GLU"/>
</dbReference>
<comment type="similarity">
    <text evidence="1 4">Belongs to the aldehyde dehydrogenase family.</text>
</comment>
<gene>
    <name evidence="7" type="ORF">DN412_14210</name>
</gene>
<dbReference type="PROSITE" id="PS00070">
    <property type="entry name" value="ALDEHYDE_DEHYDR_CYS"/>
    <property type="match status" value="1"/>
</dbReference>
<evidence type="ECO:0000259" key="6">
    <source>
        <dbReference type="Pfam" id="PF00171"/>
    </source>
</evidence>
<accession>A0A370NVW2</accession>
<dbReference type="InterPro" id="IPR016161">
    <property type="entry name" value="Ald_DH/histidinol_DH"/>
</dbReference>
<name>A0A370NVW2_9BURK</name>
<feature type="coiled-coil region" evidence="5">
    <location>
        <begin position="67"/>
        <end position="94"/>
    </location>
</feature>
<dbReference type="PROSITE" id="PS00687">
    <property type="entry name" value="ALDEHYDE_DEHYDR_GLU"/>
    <property type="match status" value="1"/>
</dbReference>
<evidence type="ECO:0000256" key="3">
    <source>
        <dbReference type="PROSITE-ProRule" id="PRU10007"/>
    </source>
</evidence>
<dbReference type="Proteomes" id="UP000255165">
    <property type="component" value="Unassembled WGS sequence"/>
</dbReference>
<dbReference type="InterPro" id="IPR016160">
    <property type="entry name" value="Ald_DH_CS_CYS"/>
</dbReference>
<dbReference type="AlphaFoldDB" id="A0A370NVW2"/>
<keyword evidence="2 4" id="KW-0560">Oxidoreductase</keyword>
<evidence type="ECO:0000256" key="2">
    <source>
        <dbReference type="ARBA" id="ARBA00023002"/>
    </source>
</evidence>
<evidence type="ECO:0000256" key="1">
    <source>
        <dbReference type="ARBA" id="ARBA00009986"/>
    </source>
</evidence>
<protein>
    <submittedName>
        <fullName evidence="7">Aldehyde dehydrogenase family protein</fullName>
    </submittedName>
</protein>
<comment type="caution">
    <text evidence="7">The sequence shown here is derived from an EMBL/GenBank/DDBJ whole genome shotgun (WGS) entry which is preliminary data.</text>
</comment>
<sequence>MTVFLNHIDGEWTACQSGRTFDNVNPADTADLVGRFQASAAVDAQAAVAAAAAAFAGWKKTPVGKRAAILNRAADHLEANADSIAAELTREEGKALALARDEVLRSAQTLRFYAVEGQTFTGEVYPNDDPDQLVYSQREPLGVVTVIAPWNFPVSIPARKIAPALVTGNTVVFKPSSEAPLSGYRLAEALVKAGLPKGVLNFITGSAAEIGAAITEAPSVRAISFTGSSRAGEQIHRAVPLTTRTQMELGGKNPLIVMEDADLDRAVDLTIKGGFSLSGQACTGTSRVLVAEAVKAAYTERLLAKVATLKVGSGMTAGMDLGPLASHKQLETVLRYIEIGKSEATLLCGGARLAGGDFDKGFYVAPTVFTDVTQQMRIAREEIFGPVIAILGFTDYADAIAKANDTEYGLAAAIVTSNPRYIHHFATDIEAGTVKVNRTTTGNLVNAPFGGVKRSSTSTFRESGRTGLEFYTQVKTVYRGA</sequence>
<proteinExistence type="inferred from homology"/>
<feature type="active site" evidence="3">
    <location>
        <position position="248"/>
    </location>
</feature>
<dbReference type="RefSeq" id="WP_115212227.1">
    <property type="nucleotide sequence ID" value="NZ_QKWJ01000014.1"/>
</dbReference>
<dbReference type="Gene3D" id="3.40.309.10">
    <property type="entry name" value="Aldehyde Dehydrogenase, Chain A, domain 2"/>
    <property type="match status" value="1"/>
</dbReference>
<keyword evidence="5" id="KW-0175">Coiled coil</keyword>
<dbReference type="Pfam" id="PF00171">
    <property type="entry name" value="Aldedh"/>
    <property type="match status" value="1"/>
</dbReference>
<dbReference type="InterPro" id="IPR015590">
    <property type="entry name" value="Aldehyde_DH_dom"/>
</dbReference>
<feature type="domain" description="Aldehyde dehydrogenase" evidence="6">
    <location>
        <begin position="12"/>
        <end position="477"/>
    </location>
</feature>
<evidence type="ECO:0000313" key="7">
    <source>
        <dbReference type="EMBL" id="RDK09736.1"/>
    </source>
</evidence>
<dbReference type="PANTHER" id="PTHR11699">
    <property type="entry name" value="ALDEHYDE DEHYDROGENASE-RELATED"/>
    <property type="match status" value="1"/>
</dbReference>
<evidence type="ECO:0000256" key="4">
    <source>
        <dbReference type="RuleBase" id="RU003345"/>
    </source>
</evidence>
<dbReference type="SUPFAM" id="SSF53720">
    <property type="entry name" value="ALDH-like"/>
    <property type="match status" value="1"/>
</dbReference>
<reference evidence="8" key="1">
    <citation type="submission" date="2018-06" db="EMBL/GenBank/DDBJ databases">
        <authorList>
            <person name="Feng T."/>
            <person name="Jeon C.O."/>
        </authorList>
    </citation>
    <scope>NUCLEOTIDE SEQUENCE [LARGE SCALE GENOMIC DNA]</scope>
    <source>
        <strain evidence="8">S23</strain>
    </source>
</reference>
<dbReference type="EMBL" id="QKWJ01000014">
    <property type="protein sequence ID" value="RDK09736.1"/>
    <property type="molecule type" value="Genomic_DNA"/>
</dbReference>
<dbReference type="Gene3D" id="3.40.605.10">
    <property type="entry name" value="Aldehyde Dehydrogenase, Chain A, domain 1"/>
    <property type="match status" value="1"/>
</dbReference>
<dbReference type="GO" id="GO:0016620">
    <property type="term" value="F:oxidoreductase activity, acting on the aldehyde or oxo group of donors, NAD or NADP as acceptor"/>
    <property type="evidence" value="ECO:0007669"/>
    <property type="project" value="InterPro"/>
</dbReference>